<dbReference type="Proteomes" id="UP000052237">
    <property type="component" value="Unassembled WGS sequence"/>
</dbReference>
<feature type="transmembrane region" description="Helical" evidence="8">
    <location>
        <begin position="29"/>
        <end position="47"/>
    </location>
</feature>
<evidence type="ECO:0000256" key="3">
    <source>
        <dbReference type="ARBA" id="ARBA00022692"/>
    </source>
</evidence>
<feature type="transmembrane region" description="Helical" evidence="8">
    <location>
        <begin position="104"/>
        <end position="121"/>
    </location>
</feature>
<dbReference type="EC" id="1.-.-.-" evidence="10"/>
<reference evidence="10 11" key="1">
    <citation type="submission" date="2015-11" db="EMBL/GenBank/DDBJ databases">
        <authorList>
            <consortium name="Pathogen Informatics"/>
        </authorList>
    </citation>
    <scope>NUCLEOTIDE SEQUENCE [LARGE SCALE GENOMIC DNA]</scope>
    <source>
        <strain evidence="10 11">006A-0059</strain>
    </source>
</reference>
<dbReference type="GO" id="GO:0042773">
    <property type="term" value="P:ATP synthesis coupled electron transport"/>
    <property type="evidence" value="ECO:0007669"/>
    <property type="project" value="InterPro"/>
</dbReference>
<evidence type="ECO:0000313" key="11">
    <source>
        <dbReference type="Proteomes" id="UP000052237"/>
    </source>
</evidence>
<keyword evidence="5 10" id="KW-0560">Oxidoreductase</keyword>
<feature type="domain" description="NADH:quinone oxidoreductase/Mrp antiporter transmembrane" evidence="9">
    <location>
        <begin position="124"/>
        <end position="403"/>
    </location>
</feature>
<feature type="transmembrane region" description="Helical" evidence="8">
    <location>
        <begin position="127"/>
        <end position="145"/>
    </location>
</feature>
<feature type="transmembrane region" description="Helical" evidence="8">
    <location>
        <begin position="370"/>
        <end position="392"/>
    </location>
</feature>
<feature type="transmembrane region" description="Helical" evidence="8">
    <location>
        <begin position="625"/>
        <end position="646"/>
    </location>
</feature>
<keyword evidence="4 8" id="KW-1133">Transmembrane helix</keyword>
<evidence type="ECO:0000256" key="5">
    <source>
        <dbReference type="ARBA" id="ARBA00023002"/>
    </source>
</evidence>
<feature type="transmembrane region" description="Helical" evidence="8">
    <location>
        <begin position="6"/>
        <end position="22"/>
    </location>
</feature>
<dbReference type="GO" id="GO:0008137">
    <property type="term" value="F:NADH dehydrogenase (ubiquinone) activity"/>
    <property type="evidence" value="ECO:0007669"/>
    <property type="project" value="InterPro"/>
</dbReference>
<evidence type="ECO:0000256" key="2">
    <source>
        <dbReference type="ARBA" id="ARBA00022475"/>
    </source>
</evidence>
<gene>
    <name evidence="10" type="primary">hyfB</name>
    <name evidence="10" type="ORF">ERS686654_01223</name>
</gene>
<keyword evidence="11" id="KW-1185">Reference proteome</keyword>
<dbReference type="InterPro" id="IPR003918">
    <property type="entry name" value="NADH_UbQ_OxRdtase"/>
</dbReference>
<feature type="transmembrane region" description="Helical" evidence="8">
    <location>
        <begin position="412"/>
        <end position="439"/>
    </location>
</feature>
<keyword evidence="6 8" id="KW-0472">Membrane</keyword>
<evidence type="ECO:0000256" key="7">
    <source>
        <dbReference type="RuleBase" id="RU000320"/>
    </source>
</evidence>
<feature type="transmembrane region" description="Helical" evidence="8">
    <location>
        <begin position="201"/>
        <end position="222"/>
    </location>
</feature>
<feature type="transmembrane region" description="Helical" evidence="8">
    <location>
        <begin position="157"/>
        <end position="181"/>
    </location>
</feature>
<evidence type="ECO:0000256" key="6">
    <source>
        <dbReference type="ARBA" id="ARBA00023136"/>
    </source>
</evidence>
<dbReference type="EMBL" id="FAVB01000002">
    <property type="protein sequence ID" value="CUU80885.1"/>
    <property type="molecule type" value="Genomic_DNA"/>
</dbReference>
<dbReference type="PANTHER" id="PTHR42682">
    <property type="entry name" value="HYDROGENASE-4 COMPONENT F"/>
    <property type="match status" value="1"/>
</dbReference>
<evidence type="ECO:0000256" key="1">
    <source>
        <dbReference type="ARBA" id="ARBA00004651"/>
    </source>
</evidence>
<feature type="transmembrane region" description="Helical" evidence="8">
    <location>
        <begin position="234"/>
        <end position="252"/>
    </location>
</feature>
<evidence type="ECO:0000313" key="10">
    <source>
        <dbReference type="EMBL" id="CUU80885.1"/>
    </source>
</evidence>
<evidence type="ECO:0000259" key="9">
    <source>
        <dbReference type="Pfam" id="PF00361"/>
    </source>
</evidence>
<dbReference type="RefSeq" id="WP_059432813.1">
    <property type="nucleotide sequence ID" value="NZ_FAVB01000002.1"/>
</dbReference>
<dbReference type="Pfam" id="PF00361">
    <property type="entry name" value="Proton_antipo_M"/>
    <property type="match status" value="1"/>
</dbReference>
<feature type="transmembrane region" description="Helical" evidence="8">
    <location>
        <begin position="321"/>
        <end position="349"/>
    </location>
</feature>
<proteinExistence type="predicted"/>
<comment type="caution">
    <text evidence="10">The sequence shown here is derived from an EMBL/GenBank/DDBJ whole genome shotgun (WGS) entry which is preliminary data.</text>
</comment>
<keyword evidence="3 7" id="KW-0812">Transmembrane</keyword>
<feature type="transmembrane region" description="Helical" evidence="8">
    <location>
        <begin position="264"/>
        <end position="285"/>
    </location>
</feature>
<protein>
    <submittedName>
        <fullName evidence="10">Hydrogenase 4 membrane subunit</fullName>
        <ecNumber evidence="10">1.-.-.-</ecNumber>
    </submittedName>
</protein>
<organism evidence="10 11">
    <name type="scientific">Campylobacter hyointestinalis subsp. hyointestinalis</name>
    <dbReference type="NCBI Taxonomy" id="91352"/>
    <lineage>
        <taxon>Bacteria</taxon>
        <taxon>Pseudomonadati</taxon>
        <taxon>Campylobacterota</taxon>
        <taxon>Epsilonproteobacteria</taxon>
        <taxon>Campylobacterales</taxon>
        <taxon>Campylobacteraceae</taxon>
        <taxon>Campylobacter</taxon>
    </lineage>
</organism>
<name>A0A0S4R153_CAMHY</name>
<comment type="subcellular location">
    <subcellularLocation>
        <location evidence="1">Cell membrane</location>
        <topology evidence="1">Multi-pass membrane protein</topology>
    </subcellularLocation>
    <subcellularLocation>
        <location evidence="7">Membrane</location>
        <topology evidence="7">Multi-pass membrane protein</topology>
    </subcellularLocation>
</comment>
<dbReference type="GO" id="GO:0005886">
    <property type="term" value="C:plasma membrane"/>
    <property type="evidence" value="ECO:0007669"/>
    <property type="project" value="UniProtKB-SubCell"/>
</dbReference>
<dbReference type="InterPro" id="IPR001750">
    <property type="entry name" value="ND/Mrp_TM"/>
</dbReference>
<feature type="transmembrane region" description="Helical" evidence="8">
    <location>
        <begin position="507"/>
        <end position="530"/>
    </location>
</feature>
<sequence length="648" mass="71396">MLEFIYLGFFLLGILGLAGYKAPNFISYVVFGLLSILCFVASLFFISNLQSEYGFRLGGNFLFEPSFLITPLGGFFSFIIVFIGFGASLYSLGYIKNMKRESNLSVFAALFSFFILTMLLVVSSNNVFGFIVLWEIMTLLSVLLLKFSDEPGSNKTVMIYLGIAQVGAFCIIIALLMLSYFANSSEFSGWVNLQIPQTAALIILIILFIGFGSKAGVFPLHVHSPLAYPLAKSNISALMSGVMSKIAIFGLIKFSLMLQILPGFALSIIIFGAISAILGISYALVQTQYKKLIAYSSVENIGIILLGVGVGFYGVSINEPTLILLGFVGGLFHTLNHSVFKSLLFFGAGDIHLATGQKDMTNIGGLAKKMPLSAFFILIACISISALPPLNGFVSEWFIYRSMLFGGLDESLLARAIFSLSIVALAITGALVVYAFIRLYGSIFCGVCKNENIDIKKRSLFIYFAMGILAISCIYLGIASNNILGMLTSVVLSLVPNTDLSVNINTISLPLIALLLCMLFILPFILYGLFGANMSRARQSEPWACGFKFSPQMSMNSNSFVGDFKRLFSKLFKFKPEFSQNSYFEPAVYKNNTKDFWWDLLYEPIIKFNAFIADKIGVFQNGRSNFYVVYILIYLYAMLVAGFYFLGA</sequence>
<keyword evidence="2" id="KW-1003">Cell membrane</keyword>
<dbReference type="InterPro" id="IPR052175">
    <property type="entry name" value="ComplexI-like_HydComp"/>
</dbReference>
<dbReference type="PRINTS" id="PR01437">
    <property type="entry name" value="NUOXDRDTASE4"/>
</dbReference>
<dbReference type="GO" id="GO:0016491">
    <property type="term" value="F:oxidoreductase activity"/>
    <property type="evidence" value="ECO:0007669"/>
    <property type="project" value="UniProtKB-KW"/>
</dbReference>
<feature type="transmembrane region" description="Helical" evidence="8">
    <location>
        <begin position="67"/>
        <end position="92"/>
    </location>
</feature>
<dbReference type="PANTHER" id="PTHR42682:SF3">
    <property type="entry name" value="FORMATE HYDROGENLYASE SUBUNIT 3-RELATED"/>
    <property type="match status" value="1"/>
</dbReference>
<accession>A0A0S4R153</accession>
<evidence type="ECO:0000256" key="4">
    <source>
        <dbReference type="ARBA" id="ARBA00022989"/>
    </source>
</evidence>
<dbReference type="AlphaFoldDB" id="A0A0S4R153"/>
<evidence type="ECO:0000256" key="8">
    <source>
        <dbReference type="SAM" id="Phobius"/>
    </source>
</evidence>
<feature type="transmembrane region" description="Helical" evidence="8">
    <location>
        <begin position="292"/>
        <end position="315"/>
    </location>
</feature>
<feature type="transmembrane region" description="Helical" evidence="8">
    <location>
        <begin position="460"/>
        <end position="487"/>
    </location>
</feature>